<comment type="caution">
    <text evidence="2">The sequence shown here is derived from an EMBL/GenBank/DDBJ whole genome shotgun (WGS) entry which is preliminary data.</text>
</comment>
<protein>
    <submittedName>
        <fullName evidence="2">Uncharacterized protein</fullName>
    </submittedName>
</protein>
<dbReference type="Proteomes" id="UP001145145">
    <property type="component" value="Unassembled WGS sequence"/>
</dbReference>
<name>A0A9W6FH30_9FIRM</name>
<reference evidence="1" key="1">
    <citation type="submission" date="2022-11" db="EMBL/GenBank/DDBJ databases">
        <title>Draft genome sequence of Sellimonas catena strain 12EGH17.</title>
        <authorList>
            <person name="Hisatomi A."/>
            <person name="Ohkuma M."/>
            <person name="Sakamoto M."/>
        </authorList>
    </citation>
    <scope>NUCLEOTIDE SEQUENCE</scope>
    <source>
        <strain evidence="1">12EGH17</strain>
    </source>
</reference>
<reference evidence="2" key="3">
    <citation type="submission" date="2022-11" db="EMBL/GenBank/DDBJ databases">
        <title>Draft genome sequence of Sellimonas catena strain 18CBH55.</title>
        <authorList>
            <person name="Hisatomi A."/>
            <person name="Ohkuma M."/>
            <person name="Sakamoto M."/>
        </authorList>
    </citation>
    <scope>NUCLEOTIDE SEQUENCE</scope>
    <source>
        <strain evidence="2">18CBH55</strain>
    </source>
</reference>
<dbReference type="Proteomes" id="UP001145094">
    <property type="component" value="Unassembled WGS sequence"/>
</dbReference>
<keyword evidence="4" id="KW-1185">Reference proteome</keyword>
<reference evidence="2" key="4">
    <citation type="submission" date="2022-11" db="EMBL/GenBank/DDBJ databases">
        <title>Draft genome sequence of Sellimonas catena strain 18CBH55.</title>
        <authorList>
            <person name="Atsushi H."/>
            <person name="Moriya O."/>
            <person name="Mitsuo S."/>
        </authorList>
    </citation>
    <scope>NUCLEOTIDE SEQUENCE</scope>
    <source>
        <strain evidence="2">18CBH55</strain>
    </source>
</reference>
<dbReference type="AlphaFoldDB" id="A0A9W6FH30"/>
<evidence type="ECO:0000313" key="4">
    <source>
        <dbReference type="Proteomes" id="UP001145145"/>
    </source>
</evidence>
<dbReference type="EMBL" id="BSBO01000004">
    <property type="protein sequence ID" value="GLG03379.1"/>
    <property type="molecule type" value="Genomic_DNA"/>
</dbReference>
<evidence type="ECO:0000313" key="2">
    <source>
        <dbReference type="EMBL" id="GLG91969.1"/>
    </source>
</evidence>
<dbReference type="EMBL" id="BSCH01000031">
    <property type="protein sequence ID" value="GLG91969.1"/>
    <property type="molecule type" value="Genomic_DNA"/>
</dbReference>
<proteinExistence type="predicted"/>
<dbReference type="RefSeq" id="WP_087168812.1">
    <property type="nucleotide sequence ID" value="NZ_BSBO01000004.1"/>
</dbReference>
<evidence type="ECO:0000313" key="1">
    <source>
        <dbReference type="EMBL" id="GLG03379.1"/>
    </source>
</evidence>
<accession>A0A9W6FH30</accession>
<reference evidence="1" key="2">
    <citation type="submission" date="2022-11" db="EMBL/GenBank/DDBJ databases">
        <title>Draft genome sequence of Sellimonas catena strain 12EGH17.</title>
        <authorList>
            <person name="Atsushi H."/>
            <person name="Moriya O."/>
            <person name="Mitsuo S."/>
        </authorList>
    </citation>
    <scope>NUCLEOTIDE SEQUENCE</scope>
    <source>
        <strain evidence="1">12EGH17</strain>
    </source>
</reference>
<reference evidence="2 4" key="5">
    <citation type="journal article" date="2023" name="Int. J. Syst. Evol. Microbiol.">
        <title>Sellimonas catena sp. nov., isolated from human faeces.</title>
        <authorList>
            <person name="Hisatomi A."/>
            <person name="Ohkuma M."/>
            <person name="Sakamoto M."/>
        </authorList>
    </citation>
    <scope>NUCLEOTIDE SEQUENCE</scope>
    <source>
        <strain evidence="1 4">12EGH17</strain>
        <strain evidence="2">18CBH55</strain>
    </source>
</reference>
<organism evidence="2 3">
    <name type="scientific">Sellimonas catena</name>
    <dbReference type="NCBI Taxonomy" id="2994035"/>
    <lineage>
        <taxon>Bacteria</taxon>
        <taxon>Bacillati</taxon>
        <taxon>Bacillota</taxon>
        <taxon>Clostridia</taxon>
        <taxon>Lachnospirales</taxon>
        <taxon>Lachnospiraceae</taxon>
        <taxon>Sellimonas</taxon>
    </lineage>
</organism>
<evidence type="ECO:0000313" key="3">
    <source>
        <dbReference type="Proteomes" id="UP001145094"/>
    </source>
</evidence>
<sequence length="177" mass="21293">MNDIETIYTQYEDIVAEFSEQVIKNRYSSLYKECIVFLESLGIHDSVRIDETILTHAVMDYFTDISRMKEFHHMRHISERKVLAYETYWLLRRKPFQVMKTDGEEEFWAFLNEKFAFTRIASFLTRDQKSVILDEASKKAFLNFLDTLYYFLKYRDYDPKMLELVIMGFQAGQLIHS</sequence>
<gene>
    <name evidence="1" type="ORF">Selli1_05530</name>
    <name evidence="2" type="ORF">Selli2_33960</name>
</gene>